<evidence type="ECO:0000313" key="1">
    <source>
        <dbReference type="EMBL" id="MPN50360.1"/>
    </source>
</evidence>
<gene>
    <name evidence="1" type="ORF">SDC9_197986</name>
</gene>
<proteinExistence type="predicted"/>
<protein>
    <submittedName>
        <fullName evidence="1">Uncharacterized protein</fullName>
    </submittedName>
</protein>
<name>A0A645IGX3_9ZZZZ</name>
<accession>A0A645IGX3</accession>
<reference evidence="1" key="1">
    <citation type="submission" date="2019-08" db="EMBL/GenBank/DDBJ databases">
        <authorList>
            <person name="Kucharzyk K."/>
            <person name="Murdoch R.W."/>
            <person name="Higgins S."/>
            <person name="Loffler F."/>
        </authorList>
    </citation>
    <scope>NUCLEOTIDE SEQUENCE</scope>
</reference>
<sequence>MAQRFYNTEIGILEFNIFAHQAYRYFLIQLLDPFNHLRPFSQIGFPALKPQTFDDLPVQPFLGQH</sequence>
<dbReference type="EMBL" id="VSSQ01114475">
    <property type="protein sequence ID" value="MPN50360.1"/>
    <property type="molecule type" value="Genomic_DNA"/>
</dbReference>
<dbReference type="AlphaFoldDB" id="A0A645IGX3"/>
<organism evidence="1">
    <name type="scientific">bioreactor metagenome</name>
    <dbReference type="NCBI Taxonomy" id="1076179"/>
    <lineage>
        <taxon>unclassified sequences</taxon>
        <taxon>metagenomes</taxon>
        <taxon>ecological metagenomes</taxon>
    </lineage>
</organism>
<comment type="caution">
    <text evidence="1">The sequence shown here is derived from an EMBL/GenBank/DDBJ whole genome shotgun (WGS) entry which is preliminary data.</text>
</comment>